<accession>A0A699ZFI6</accession>
<evidence type="ECO:0000313" key="3">
    <source>
        <dbReference type="Proteomes" id="UP000485058"/>
    </source>
</evidence>
<proteinExistence type="predicted"/>
<dbReference type="Proteomes" id="UP000485058">
    <property type="component" value="Unassembled WGS sequence"/>
</dbReference>
<keyword evidence="3" id="KW-1185">Reference proteome</keyword>
<feature type="region of interest" description="Disordered" evidence="1">
    <location>
        <begin position="116"/>
        <end position="136"/>
    </location>
</feature>
<organism evidence="2 3">
    <name type="scientific">Haematococcus lacustris</name>
    <name type="common">Green alga</name>
    <name type="synonym">Haematococcus pluvialis</name>
    <dbReference type="NCBI Taxonomy" id="44745"/>
    <lineage>
        <taxon>Eukaryota</taxon>
        <taxon>Viridiplantae</taxon>
        <taxon>Chlorophyta</taxon>
        <taxon>core chlorophytes</taxon>
        <taxon>Chlorophyceae</taxon>
        <taxon>CS clade</taxon>
        <taxon>Chlamydomonadales</taxon>
        <taxon>Haematococcaceae</taxon>
        <taxon>Haematococcus</taxon>
    </lineage>
</organism>
<dbReference type="EMBL" id="BLLF01000713">
    <property type="protein sequence ID" value="GFH14332.1"/>
    <property type="molecule type" value="Genomic_DNA"/>
</dbReference>
<evidence type="ECO:0000256" key="1">
    <source>
        <dbReference type="SAM" id="MobiDB-lite"/>
    </source>
</evidence>
<name>A0A699ZFI6_HAELA</name>
<evidence type="ECO:0000313" key="2">
    <source>
        <dbReference type="EMBL" id="GFH14332.1"/>
    </source>
</evidence>
<reference evidence="2 3" key="1">
    <citation type="submission" date="2020-02" db="EMBL/GenBank/DDBJ databases">
        <title>Draft genome sequence of Haematococcus lacustris strain NIES-144.</title>
        <authorList>
            <person name="Morimoto D."/>
            <person name="Nakagawa S."/>
            <person name="Yoshida T."/>
            <person name="Sawayama S."/>
        </authorList>
    </citation>
    <scope>NUCLEOTIDE SEQUENCE [LARGE SCALE GENOMIC DNA]</scope>
    <source>
        <strain evidence="2 3">NIES-144</strain>
    </source>
</reference>
<gene>
    <name evidence="2" type="ORF">HaLaN_10363</name>
</gene>
<sequence length="178" mass="18169">MQGGGSGMAPSTLPLPPLVQSKLCKEVQGLQIVQGECIEGVLTTCKLRAWAWAWQAATGTVLVSIVTATSWDYVCVVTDAVCQVLEWACPLLIDPADPAATVGAGTCHGAPVPTHPLDPSRHHRGPVAAPGRHTGGGAMPAGTTAAGVPNLVFRAAGETKEAVLALLAANPNLLGLQQ</sequence>
<dbReference type="AlphaFoldDB" id="A0A699ZFI6"/>
<comment type="caution">
    <text evidence="2">The sequence shown here is derived from an EMBL/GenBank/DDBJ whole genome shotgun (WGS) entry which is preliminary data.</text>
</comment>
<protein>
    <submittedName>
        <fullName evidence="2">Uncharacterized protein</fullName>
    </submittedName>
</protein>